<evidence type="ECO:0000256" key="6">
    <source>
        <dbReference type="SAM" id="MobiDB-lite"/>
    </source>
</evidence>
<keyword evidence="3 7" id="KW-0812">Transmembrane</keyword>
<evidence type="ECO:0008006" key="10">
    <source>
        <dbReference type="Google" id="ProtNLM"/>
    </source>
</evidence>
<comment type="subcellular location">
    <subcellularLocation>
        <location evidence="1">Membrane</location>
        <topology evidence="1">Multi-pass membrane protein</topology>
    </subcellularLocation>
</comment>
<feature type="region of interest" description="Disordered" evidence="6">
    <location>
        <begin position="1"/>
        <end position="46"/>
    </location>
</feature>
<dbReference type="AlphaFoldDB" id="K9EH93"/>
<feature type="compositionally biased region" description="Low complexity" evidence="6">
    <location>
        <begin position="10"/>
        <end position="20"/>
    </location>
</feature>
<feature type="transmembrane region" description="Helical" evidence="7">
    <location>
        <begin position="432"/>
        <end position="450"/>
    </location>
</feature>
<feature type="transmembrane region" description="Helical" evidence="7">
    <location>
        <begin position="270"/>
        <end position="295"/>
    </location>
</feature>
<dbReference type="Proteomes" id="UP000009888">
    <property type="component" value="Unassembled WGS sequence"/>
</dbReference>
<dbReference type="Gene3D" id="1.10.4160.10">
    <property type="entry name" value="Hydantoin permease"/>
    <property type="match status" value="1"/>
</dbReference>
<feature type="transmembrane region" description="Helical" evidence="7">
    <location>
        <begin position="405"/>
        <end position="426"/>
    </location>
</feature>
<protein>
    <recommendedName>
        <fullName evidence="10">NCS1 nucleoside transporter</fullName>
    </recommendedName>
</protein>
<evidence type="ECO:0000313" key="8">
    <source>
        <dbReference type="EMBL" id="EKU96023.1"/>
    </source>
</evidence>
<evidence type="ECO:0000256" key="2">
    <source>
        <dbReference type="ARBA" id="ARBA00008974"/>
    </source>
</evidence>
<feature type="compositionally biased region" description="Low complexity" evidence="6">
    <location>
        <begin position="29"/>
        <end position="41"/>
    </location>
</feature>
<evidence type="ECO:0000313" key="9">
    <source>
        <dbReference type="Proteomes" id="UP000009888"/>
    </source>
</evidence>
<evidence type="ECO:0000256" key="4">
    <source>
        <dbReference type="ARBA" id="ARBA00022989"/>
    </source>
</evidence>
<evidence type="ECO:0000256" key="5">
    <source>
        <dbReference type="ARBA" id="ARBA00023136"/>
    </source>
</evidence>
<sequence>MAKMNATTISAASPAASSPSLSGLEEPKAQAISAGAAQPASTEPIDTDYPLTPVPFSARKSGASIAVVLLGFTIFAPTLMAGASVGAAFRFSDFLLLLLIGSAVLGTYVAAIGFLGSRTGLTTVVMSRFSFGNKGSKFVSLLLGGTQVGWYGVAVGTVGEMTALALGWESWWAPAAVMIVISTLMALTALYGYEGMYWVSLISTPLILMLAVWITWLGFNEVGGWSGMFTLQPASSMTWSVAVTTIVGTFSSAGTQAANWTRFARSGKSAVTGCIIGFILGNGAMVFFGAVAALAFGEADFVKLLVGMGLGAVAIFFLVGNFWKSNADGAYAFGVAGAEMFDYPSKAPFIVGGATLGTILALTGVQGHIVGYLALLGIAIPPLGGVIIGDWIARWRKGQPAVSHVGVGVRWQGFVPYILGTLLAWYTNNAGIGIAPLNGIIAAMALAWFATKLFPDATDRAVASGEAQIVAPYAR</sequence>
<dbReference type="InterPro" id="IPR001248">
    <property type="entry name" value="Pur-cyt_permease"/>
</dbReference>
<feature type="transmembrane region" description="Helical" evidence="7">
    <location>
        <begin position="65"/>
        <end position="89"/>
    </location>
</feature>
<feature type="transmembrane region" description="Helical" evidence="7">
    <location>
        <begin position="95"/>
        <end position="117"/>
    </location>
</feature>
<feature type="transmembrane region" description="Helical" evidence="7">
    <location>
        <begin position="301"/>
        <end position="323"/>
    </location>
</feature>
<comment type="similarity">
    <text evidence="2">Belongs to the purine-cytosine permease (2.A.39) family.</text>
</comment>
<gene>
    <name evidence="8" type="ORF">HMPREF9233_00111</name>
</gene>
<proteinExistence type="inferred from homology"/>
<feature type="transmembrane region" description="Helical" evidence="7">
    <location>
        <begin position="343"/>
        <end position="363"/>
    </location>
</feature>
<feature type="transmembrane region" description="Helical" evidence="7">
    <location>
        <begin position="369"/>
        <end position="393"/>
    </location>
</feature>
<reference evidence="8 9" key="1">
    <citation type="submission" date="2012-09" db="EMBL/GenBank/DDBJ databases">
        <title>The Genome Sequence of Actinobaculum massiliae ACS-171-V-COL2.</title>
        <authorList>
            <consortium name="The Broad Institute Genome Sequencing Platform"/>
            <person name="Earl A."/>
            <person name="Ward D."/>
            <person name="Feldgarden M."/>
            <person name="Gevers D."/>
            <person name="Saerens B."/>
            <person name="Vaneechoutte M."/>
            <person name="Walker B."/>
            <person name="Young S.K."/>
            <person name="Zeng Q."/>
            <person name="Gargeya S."/>
            <person name="Fitzgerald M."/>
            <person name="Haas B."/>
            <person name="Abouelleil A."/>
            <person name="Alvarado L."/>
            <person name="Arachchi H.M."/>
            <person name="Berlin A."/>
            <person name="Chapman S.B."/>
            <person name="Goldberg J."/>
            <person name="Griggs A."/>
            <person name="Gujja S."/>
            <person name="Hansen M."/>
            <person name="Howarth C."/>
            <person name="Imamovic A."/>
            <person name="Larimer J."/>
            <person name="McCowen C."/>
            <person name="Montmayeur A."/>
            <person name="Murphy C."/>
            <person name="Neiman D."/>
            <person name="Pearson M."/>
            <person name="Priest M."/>
            <person name="Roberts A."/>
            <person name="Saif S."/>
            <person name="Shea T."/>
            <person name="Sisk P."/>
            <person name="Sykes S."/>
            <person name="Wortman J."/>
            <person name="Nusbaum C."/>
            <person name="Birren B."/>
        </authorList>
    </citation>
    <scope>NUCLEOTIDE SEQUENCE [LARGE SCALE GENOMIC DNA]</scope>
    <source>
        <strain evidence="9">ACS-171-V-Col2</strain>
    </source>
</reference>
<keyword evidence="9" id="KW-1185">Reference proteome</keyword>
<feature type="transmembrane region" description="Helical" evidence="7">
    <location>
        <begin position="138"/>
        <end position="159"/>
    </location>
</feature>
<dbReference type="HOGENOM" id="CLU_035711_1_1_11"/>
<dbReference type="InterPro" id="IPR030191">
    <property type="entry name" value="CodB"/>
</dbReference>
<evidence type="ECO:0000256" key="1">
    <source>
        <dbReference type="ARBA" id="ARBA00004141"/>
    </source>
</evidence>
<feature type="transmembrane region" description="Helical" evidence="7">
    <location>
        <begin position="239"/>
        <end position="258"/>
    </location>
</feature>
<dbReference type="PANTHER" id="PTHR30569:SF0">
    <property type="entry name" value="CYTOSINE PERMEASE"/>
    <property type="match status" value="1"/>
</dbReference>
<keyword evidence="5 7" id="KW-0472">Membrane</keyword>
<keyword evidence="4 7" id="KW-1133">Transmembrane helix</keyword>
<comment type="caution">
    <text evidence="8">The sequence shown here is derived from an EMBL/GenBank/DDBJ whole genome shotgun (WGS) entry which is preliminary data.</text>
</comment>
<dbReference type="NCBIfam" id="NF008241">
    <property type="entry name" value="PRK11017.1"/>
    <property type="match status" value="1"/>
</dbReference>
<feature type="transmembrane region" description="Helical" evidence="7">
    <location>
        <begin position="171"/>
        <end position="191"/>
    </location>
</feature>
<dbReference type="PANTHER" id="PTHR30569">
    <property type="entry name" value="CYTOSINE TRANSPORTER CODB"/>
    <property type="match status" value="1"/>
</dbReference>
<dbReference type="eggNOG" id="COG1457">
    <property type="taxonomic scope" value="Bacteria"/>
</dbReference>
<accession>K9EH93</accession>
<name>K9EH93_9ACTO</name>
<dbReference type="EMBL" id="AGWL01000001">
    <property type="protein sequence ID" value="EKU96023.1"/>
    <property type="molecule type" value="Genomic_DNA"/>
</dbReference>
<dbReference type="Pfam" id="PF02133">
    <property type="entry name" value="Transp_cyt_pur"/>
    <property type="match status" value="1"/>
</dbReference>
<dbReference type="GO" id="GO:0005886">
    <property type="term" value="C:plasma membrane"/>
    <property type="evidence" value="ECO:0007669"/>
    <property type="project" value="TreeGrafter"/>
</dbReference>
<dbReference type="GO" id="GO:0015209">
    <property type="term" value="F:cytosine transmembrane transporter activity"/>
    <property type="evidence" value="ECO:0007669"/>
    <property type="project" value="InterPro"/>
</dbReference>
<organism evidence="8 9">
    <name type="scientific">Actinobaculum massiliense ACS-171-V-Col2</name>
    <dbReference type="NCBI Taxonomy" id="883066"/>
    <lineage>
        <taxon>Bacteria</taxon>
        <taxon>Bacillati</taxon>
        <taxon>Actinomycetota</taxon>
        <taxon>Actinomycetes</taxon>
        <taxon>Actinomycetales</taxon>
        <taxon>Actinomycetaceae</taxon>
        <taxon>Actinobaculum</taxon>
    </lineage>
</organism>
<dbReference type="CDD" id="cd11484">
    <property type="entry name" value="SLC-NCS1sbd_CobB-like"/>
    <property type="match status" value="1"/>
</dbReference>
<dbReference type="STRING" id="202789.GCA_001457435_00183"/>
<evidence type="ECO:0000256" key="7">
    <source>
        <dbReference type="SAM" id="Phobius"/>
    </source>
</evidence>
<dbReference type="PATRIC" id="fig|883066.3.peg.114"/>
<feature type="transmembrane region" description="Helical" evidence="7">
    <location>
        <begin position="198"/>
        <end position="219"/>
    </location>
</feature>
<evidence type="ECO:0000256" key="3">
    <source>
        <dbReference type="ARBA" id="ARBA00022692"/>
    </source>
</evidence>